<evidence type="ECO:0000313" key="2">
    <source>
        <dbReference type="EMBL" id="QJA61130.1"/>
    </source>
</evidence>
<reference evidence="2" key="1">
    <citation type="submission" date="2020-03" db="EMBL/GenBank/DDBJ databases">
        <title>The deep terrestrial virosphere.</title>
        <authorList>
            <person name="Holmfeldt K."/>
            <person name="Nilsson E."/>
            <person name="Simone D."/>
            <person name="Lopez-Fernandez M."/>
            <person name="Wu X."/>
            <person name="de Brujin I."/>
            <person name="Lundin D."/>
            <person name="Andersson A."/>
            <person name="Bertilsson S."/>
            <person name="Dopson M."/>
        </authorList>
    </citation>
    <scope>NUCLEOTIDE SEQUENCE</scope>
    <source>
        <strain evidence="2">MM415B00998</strain>
    </source>
</reference>
<keyword evidence="1" id="KW-1133">Transmembrane helix</keyword>
<dbReference type="AlphaFoldDB" id="A0A6M3IUI1"/>
<feature type="transmembrane region" description="Helical" evidence="1">
    <location>
        <begin position="56"/>
        <end position="75"/>
    </location>
</feature>
<keyword evidence="1" id="KW-0812">Transmembrane</keyword>
<evidence type="ECO:0000256" key="1">
    <source>
        <dbReference type="SAM" id="Phobius"/>
    </source>
</evidence>
<accession>A0A6M3IUI1</accession>
<dbReference type="EMBL" id="MT141431">
    <property type="protein sequence ID" value="QJA61130.1"/>
    <property type="molecule type" value="Genomic_DNA"/>
</dbReference>
<protein>
    <recommendedName>
        <fullName evidence="3">Holin</fullName>
    </recommendedName>
</protein>
<sequence>MEGLVNVVIGILSAAIVQLLKKIKLPSKFAPMICLVVAIVLVSVAKALGFQADVNTISQALLTALGISGATVLAYDQVKKLTEPK</sequence>
<feature type="transmembrane region" description="Helical" evidence="1">
    <location>
        <begin position="29"/>
        <end position="50"/>
    </location>
</feature>
<gene>
    <name evidence="2" type="ORF">MM415B00998_0016</name>
</gene>
<proteinExistence type="predicted"/>
<evidence type="ECO:0008006" key="3">
    <source>
        <dbReference type="Google" id="ProtNLM"/>
    </source>
</evidence>
<keyword evidence="1" id="KW-0472">Membrane</keyword>
<organism evidence="2">
    <name type="scientific">viral metagenome</name>
    <dbReference type="NCBI Taxonomy" id="1070528"/>
    <lineage>
        <taxon>unclassified sequences</taxon>
        <taxon>metagenomes</taxon>
        <taxon>organismal metagenomes</taxon>
    </lineage>
</organism>
<name>A0A6M3IUI1_9ZZZZ</name>